<keyword evidence="1" id="KW-0812">Transmembrane</keyword>
<dbReference type="EMBL" id="BAAAYV010000006">
    <property type="protein sequence ID" value="GAA3655595.1"/>
    <property type="molecule type" value="Genomic_DNA"/>
</dbReference>
<proteinExistence type="predicted"/>
<organism evidence="3 4">
    <name type="scientific">Microbacterium marinilacus</name>
    <dbReference type="NCBI Taxonomy" id="415209"/>
    <lineage>
        <taxon>Bacteria</taxon>
        <taxon>Bacillati</taxon>
        <taxon>Actinomycetota</taxon>
        <taxon>Actinomycetes</taxon>
        <taxon>Micrococcales</taxon>
        <taxon>Microbacteriaceae</taxon>
        <taxon>Microbacterium</taxon>
    </lineage>
</organism>
<dbReference type="RefSeq" id="WP_221860328.1">
    <property type="nucleotide sequence ID" value="NZ_BAAAYV010000006.1"/>
</dbReference>
<evidence type="ECO:0000259" key="2">
    <source>
        <dbReference type="Pfam" id="PF04892"/>
    </source>
</evidence>
<gene>
    <name evidence="3" type="ORF">GCM10022202_14680</name>
</gene>
<dbReference type="InterPro" id="IPR006976">
    <property type="entry name" value="VanZ-like"/>
</dbReference>
<evidence type="ECO:0000256" key="1">
    <source>
        <dbReference type="SAM" id="Phobius"/>
    </source>
</evidence>
<keyword evidence="4" id="KW-1185">Reference proteome</keyword>
<comment type="caution">
    <text evidence="3">The sequence shown here is derived from an EMBL/GenBank/DDBJ whole genome shotgun (WGS) entry which is preliminary data.</text>
</comment>
<feature type="domain" description="VanZ-like" evidence="2">
    <location>
        <begin position="25"/>
        <end position="144"/>
    </location>
</feature>
<feature type="transmembrane region" description="Helical" evidence="1">
    <location>
        <begin position="127"/>
        <end position="148"/>
    </location>
</feature>
<sequence length="211" mass="23667">MSDITLGPPPPRSHARLWIATLLLAVYTAFVLLVTMWPNPSQLDFGGIADRVLRVLHRFGVPERFDFSALEFTANIGMFVPLGFLLGLALPRRGWWVAAILLPGFAGFIEVTQGLALESRFSTLSDVAANTIGGYLGLLLAMTMRALIYKRDQTVIEREIWERNAAYVRAREELRRRHEPEPPDLATQILEPGFWTGPRGEAPTLKLPMTR</sequence>
<keyword evidence="1" id="KW-0472">Membrane</keyword>
<evidence type="ECO:0000313" key="3">
    <source>
        <dbReference type="EMBL" id="GAA3655595.1"/>
    </source>
</evidence>
<dbReference type="Pfam" id="PF04892">
    <property type="entry name" value="VanZ"/>
    <property type="match status" value="1"/>
</dbReference>
<name>A0ABP7BEG1_9MICO</name>
<protein>
    <recommendedName>
        <fullName evidence="2">VanZ-like domain-containing protein</fullName>
    </recommendedName>
</protein>
<feature type="transmembrane region" description="Helical" evidence="1">
    <location>
        <begin position="17"/>
        <end position="37"/>
    </location>
</feature>
<dbReference type="Proteomes" id="UP001410795">
    <property type="component" value="Unassembled WGS sequence"/>
</dbReference>
<evidence type="ECO:0000313" key="4">
    <source>
        <dbReference type="Proteomes" id="UP001410795"/>
    </source>
</evidence>
<accession>A0ABP7BEG1</accession>
<feature type="transmembrane region" description="Helical" evidence="1">
    <location>
        <begin position="72"/>
        <end position="90"/>
    </location>
</feature>
<feature type="transmembrane region" description="Helical" evidence="1">
    <location>
        <begin position="95"/>
        <end position="115"/>
    </location>
</feature>
<keyword evidence="1" id="KW-1133">Transmembrane helix</keyword>
<reference evidence="4" key="1">
    <citation type="journal article" date="2019" name="Int. J. Syst. Evol. Microbiol.">
        <title>The Global Catalogue of Microorganisms (GCM) 10K type strain sequencing project: providing services to taxonomists for standard genome sequencing and annotation.</title>
        <authorList>
            <consortium name="The Broad Institute Genomics Platform"/>
            <consortium name="The Broad Institute Genome Sequencing Center for Infectious Disease"/>
            <person name="Wu L."/>
            <person name="Ma J."/>
        </authorList>
    </citation>
    <scope>NUCLEOTIDE SEQUENCE [LARGE SCALE GENOMIC DNA]</scope>
    <source>
        <strain evidence="4">JCM 16546</strain>
    </source>
</reference>